<dbReference type="InterPro" id="IPR000014">
    <property type="entry name" value="PAS"/>
</dbReference>
<comment type="caution">
    <text evidence="11">The sequence shown here is derived from an EMBL/GenBank/DDBJ whole genome shotgun (WGS) entry which is preliminary data.</text>
</comment>
<feature type="domain" description="PAC" evidence="10">
    <location>
        <begin position="262"/>
        <end position="317"/>
    </location>
</feature>
<dbReference type="InterPro" id="IPR035965">
    <property type="entry name" value="PAS-like_dom_sf"/>
</dbReference>
<dbReference type="Pfam" id="PF02518">
    <property type="entry name" value="HATPase_c"/>
    <property type="match status" value="1"/>
</dbReference>
<feature type="domain" description="Histidine kinase" evidence="9">
    <location>
        <begin position="445"/>
        <end position="657"/>
    </location>
</feature>
<dbReference type="Proteomes" id="UP001139450">
    <property type="component" value="Unassembled WGS sequence"/>
</dbReference>
<evidence type="ECO:0000256" key="4">
    <source>
        <dbReference type="ARBA" id="ARBA00022679"/>
    </source>
</evidence>
<dbReference type="PRINTS" id="PR00344">
    <property type="entry name" value="BCTRLSENSOR"/>
</dbReference>
<dbReference type="FunFam" id="3.30.565.10:FF:000006">
    <property type="entry name" value="Sensor histidine kinase WalK"/>
    <property type="match status" value="1"/>
</dbReference>
<dbReference type="InterPro" id="IPR000700">
    <property type="entry name" value="PAS-assoc_C"/>
</dbReference>
<dbReference type="InterPro" id="IPR013656">
    <property type="entry name" value="PAS_4"/>
</dbReference>
<dbReference type="RefSeq" id="WP_245128458.1">
    <property type="nucleotide sequence ID" value="NZ_JALJEJ010000001.1"/>
</dbReference>
<evidence type="ECO:0000259" key="10">
    <source>
        <dbReference type="PROSITE" id="PS50113"/>
    </source>
</evidence>
<dbReference type="PANTHER" id="PTHR45453:SF1">
    <property type="entry name" value="PHOSPHATE REGULON SENSOR PROTEIN PHOR"/>
    <property type="match status" value="1"/>
</dbReference>
<dbReference type="SUPFAM" id="SSF55785">
    <property type="entry name" value="PYP-like sensor domain (PAS domain)"/>
    <property type="match status" value="3"/>
</dbReference>
<dbReference type="InterPro" id="IPR004358">
    <property type="entry name" value="Sig_transdc_His_kin-like_C"/>
</dbReference>
<proteinExistence type="predicted"/>
<dbReference type="GO" id="GO:0004721">
    <property type="term" value="F:phosphoprotein phosphatase activity"/>
    <property type="evidence" value="ECO:0007669"/>
    <property type="project" value="TreeGrafter"/>
</dbReference>
<dbReference type="InterPro" id="IPR001610">
    <property type="entry name" value="PAC"/>
</dbReference>
<evidence type="ECO:0000256" key="8">
    <source>
        <dbReference type="SAM" id="Coils"/>
    </source>
</evidence>
<keyword evidence="5 11" id="KW-0418">Kinase</keyword>
<dbReference type="InterPro" id="IPR013655">
    <property type="entry name" value="PAS_fold_3"/>
</dbReference>
<dbReference type="SMART" id="SM00387">
    <property type="entry name" value="HATPase_c"/>
    <property type="match status" value="1"/>
</dbReference>
<dbReference type="PROSITE" id="PS50113">
    <property type="entry name" value="PAC"/>
    <property type="match status" value="2"/>
</dbReference>
<evidence type="ECO:0000256" key="2">
    <source>
        <dbReference type="ARBA" id="ARBA00012438"/>
    </source>
</evidence>
<name>A0A9X1WZY7_9SPHI</name>
<dbReference type="GO" id="GO:0000155">
    <property type="term" value="F:phosphorelay sensor kinase activity"/>
    <property type="evidence" value="ECO:0007669"/>
    <property type="project" value="InterPro"/>
</dbReference>
<gene>
    <name evidence="11" type="ORF">MUY27_02840</name>
</gene>
<dbReference type="SMART" id="SM00091">
    <property type="entry name" value="PAS"/>
    <property type="match status" value="3"/>
</dbReference>
<dbReference type="NCBIfam" id="TIGR00229">
    <property type="entry name" value="sensory_box"/>
    <property type="match status" value="2"/>
</dbReference>
<keyword evidence="12" id="KW-1185">Reference proteome</keyword>
<sequence length="657" mass="73819">MSDYNLFLSDQQLLDVLAVTNHPTAIHIGEDALIQVANDAMLRVWGKDKSVIGKSLGDALPELKGQPFLDMFKKVWHEGITISGTDTAADLVVDGRLQTFYFDFEYRAIKDTNGKTFAILHQATDITERILSKQREQNLIEQLTATNEEISSNNEELAAINEELFATTEELTISNDRLRSMHDTLLSSESRFRQLVDQAPIAICVIRAYDLRVEIVNDNYVKLVGKHRTDLEQRNIWEVVPEAEAAFAPVMNGVIETGIPFVANEAEVVLVRDGLPEKVYLNFVYEPLKDADGTVSAVLVVAVEVTELVASRQRIEDAEERVRLATEAAEIGTFELNVANRDLITSSRFNKIFGYNTSVTSHMVDRSIYPEDRELRHAAHEKAMISGSLFYEARIILPDETMRWMRATGKVFFDRAHKPVRMLGTVQDITDFKQLQQQKDDFISIASHELKTPITSLKASLQLLDKMKENPSKEFMPRLIAQARKSIQRVSALVEDLLNVSRLQQTEIQLNKTGFVLADLVRNCCETLLYHEGQALKLTGDLDLLINADEHRIEQVIINLVNNAIKYAPGTDQLLIDITREQDFVKVAVTDKGPGVPADRIAHLFDRYYRVEGQGYNSSGLGLGLYISSEIIKHHGGQIGVESELGAGATFYFTLPL</sequence>
<dbReference type="InterPro" id="IPR036097">
    <property type="entry name" value="HisK_dim/P_sf"/>
</dbReference>
<feature type="domain" description="PAC" evidence="10">
    <location>
        <begin position="389"/>
        <end position="441"/>
    </location>
</feature>
<dbReference type="Gene3D" id="1.10.287.130">
    <property type="match status" value="1"/>
</dbReference>
<dbReference type="InterPro" id="IPR036890">
    <property type="entry name" value="HATPase_C_sf"/>
</dbReference>
<keyword evidence="8" id="KW-0175">Coiled coil</keyword>
<dbReference type="CDD" id="cd00075">
    <property type="entry name" value="HATPase"/>
    <property type="match status" value="1"/>
</dbReference>
<evidence type="ECO:0000256" key="1">
    <source>
        <dbReference type="ARBA" id="ARBA00000085"/>
    </source>
</evidence>
<evidence type="ECO:0000259" key="9">
    <source>
        <dbReference type="PROSITE" id="PS50109"/>
    </source>
</evidence>
<feature type="coiled-coil region" evidence="8">
    <location>
        <begin position="133"/>
        <end position="163"/>
    </location>
</feature>
<dbReference type="Gene3D" id="2.10.70.100">
    <property type="match status" value="1"/>
</dbReference>
<reference evidence="11" key="1">
    <citation type="submission" date="2022-04" db="EMBL/GenBank/DDBJ databases">
        <title>Mucilaginibacter sp. RS28 isolated from freshwater.</title>
        <authorList>
            <person name="Ko S.-R."/>
        </authorList>
    </citation>
    <scope>NUCLEOTIDE SEQUENCE</scope>
    <source>
        <strain evidence="11">RS28</strain>
    </source>
</reference>
<evidence type="ECO:0000256" key="3">
    <source>
        <dbReference type="ARBA" id="ARBA00022553"/>
    </source>
</evidence>
<evidence type="ECO:0000256" key="5">
    <source>
        <dbReference type="ARBA" id="ARBA00022777"/>
    </source>
</evidence>
<organism evidence="11 12">
    <name type="scientific">Mucilaginibacter straminoryzae</name>
    <dbReference type="NCBI Taxonomy" id="2932774"/>
    <lineage>
        <taxon>Bacteria</taxon>
        <taxon>Pseudomonadati</taxon>
        <taxon>Bacteroidota</taxon>
        <taxon>Sphingobacteriia</taxon>
        <taxon>Sphingobacteriales</taxon>
        <taxon>Sphingobacteriaceae</taxon>
        <taxon>Mucilaginibacter</taxon>
    </lineage>
</organism>
<dbReference type="FunFam" id="1.10.287.130:FF:000001">
    <property type="entry name" value="Two-component sensor histidine kinase"/>
    <property type="match status" value="1"/>
</dbReference>
<dbReference type="CDD" id="cd00082">
    <property type="entry name" value="HisKA"/>
    <property type="match status" value="1"/>
</dbReference>
<dbReference type="Pfam" id="PF08448">
    <property type="entry name" value="PAS_4"/>
    <property type="match status" value="2"/>
</dbReference>
<dbReference type="SMART" id="SM00086">
    <property type="entry name" value="PAC"/>
    <property type="match status" value="2"/>
</dbReference>
<dbReference type="InterPro" id="IPR003594">
    <property type="entry name" value="HATPase_dom"/>
</dbReference>
<dbReference type="EC" id="2.7.13.3" evidence="2"/>
<dbReference type="PANTHER" id="PTHR45453">
    <property type="entry name" value="PHOSPHATE REGULON SENSOR PROTEIN PHOR"/>
    <property type="match status" value="1"/>
</dbReference>
<dbReference type="InterPro" id="IPR003661">
    <property type="entry name" value="HisK_dim/P_dom"/>
</dbReference>
<protein>
    <recommendedName>
        <fullName evidence="2">histidine kinase</fullName>
        <ecNumber evidence="2">2.7.13.3</ecNumber>
    </recommendedName>
</protein>
<accession>A0A9X1WZY7</accession>
<keyword evidence="4" id="KW-0808">Transferase</keyword>
<dbReference type="GO" id="GO:0016036">
    <property type="term" value="P:cellular response to phosphate starvation"/>
    <property type="evidence" value="ECO:0007669"/>
    <property type="project" value="TreeGrafter"/>
</dbReference>
<dbReference type="InterPro" id="IPR050351">
    <property type="entry name" value="BphY/WalK/GraS-like"/>
</dbReference>
<dbReference type="Pfam" id="PF08447">
    <property type="entry name" value="PAS_3"/>
    <property type="match status" value="1"/>
</dbReference>
<evidence type="ECO:0000256" key="7">
    <source>
        <dbReference type="ARBA" id="ARBA00023136"/>
    </source>
</evidence>
<dbReference type="PROSITE" id="PS50109">
    <property type="entry name" value="HIS_KIN"/>
    <property type="match status" value="1"/>
</dbReference>
<dbReference type="SMART" id="SM00388">
    <property type="entry name" value="HisKA"/>
    <property type="match status" value="1"/>
</dbReference>
<dbReference type="SUPFAM" id="SSF47384">
    <property type="entry name" value="Homodimeric domain of signal transducing histidine kinase"/>
    <property type="match status" value="1"/>
</dbReference>
<evidence type="ECO:0000313" key="12">
    <source>
        <dbReference type="Proteomes" id="UP001139450"/>
    </source>
</evidence>
<dbReference type="GO" id="GO:0005886">
    <property type="term" value="C:plasma membrane"/>
    <property type="evidence" value="ECO:0007669"/>
    <property type="project" value="TreeGrafter"/>
</dbReference>
<evidence type="ECO:0000256" key="6">
    <source>
        <dbReference type="ARBA" id="ARBA00023012"/>
    </source>
</evidence>
<comment type="catalytic activity">
    <reaction evidence="1">
        <text>ATP + protein L-histidine = ADP + protein N-phospho-L-histidine.</text>
        <dbReference type="EC" id="2.7.13.3"/>
    </reaction>
</comment>
<dbReference type="InterPro" id="IPR005467">
    <property type="entry name" value="His_kinase_dom"/>
</dbReference>
<dbReference type="AlphaFoldDB" id="A0A9X1WZY7"/>
<dbReference type="Pfam" id="PF00512">
    <property type="entry name" value="HisKA"/>
    <property type="match status" value="1"/>
</dbReference>
<dbReference type="Gene3D" id="3.30.565.10">
    <property type="entry name" value="Histidine kinase-like ATPase, C-terminal domain"/>
    <property type="match status" value="1"/>
</dbReference>
<keyword evidence="3" id="KW-0597">Phosphoprotein</keyword>
<evidence type="ECO:0000313" key="11">
    <source>
        <dbReference type="EMBL" id="MCJ8208629.1"/>
    </source>
</evidence>
<dbReference type="CDD" id="cd00130">
    <property type="entry name" value="PAS"/>
    <property type="match status" value="1"/>
</dbReference>
<dbReference type="EMBL" id="JALJEJ010000001">
    <property type="protein sequence ID" value="MCJ8208629.1"/>
    <property type="molecule type" value="Genomic_DNA"/>
</dbReference>
<keyword evidence="6" id="KW-0902">Two-component regulatory system</keyword>
<keyword evidence="7" id="KW-0472">Membrane</keyword>
<dbReference type="Gene3D" id="3.30.450.20">
    <property type="entry name" value="PAS domain"/>
    <property type="match status" value="3"/>
</dbReference>
<dbReference type="SUPFAM" id="SSF55874">
    <property type="entry name" value="ATPase domain of HSP90 chaperone/DNA topoisomerase II/histidine kinase"/>
    <property type="match status" value="1"/>
</dbReference>